<sequence>MADAEKKRKHVWSTQERHLLLIAFEEFEFDRDDVAKIFSLYHAGKFTEPQSPERIADEYLSRKYNTRSLMRAEHIDRAQDDEEDEAQRREARDMIKTAAALFEIKLEERKMKHPNAVRLTGHQLGMSQSVGSLYSSSDPVESGNVQIGNSAGFTLDVIVWMRGEFDARSIPLMQLDVHWRNTMPGAKMQIYEAMVAAGLFRQWGIETSSGEISVRGKSLTDDGRDGAETQSKRNEVELRQ</sequence>
<feature type="region of interest" description="Disordered" evidence="1">
    <location>
        <begin position="214"/>
        <end position="240"/>
    </location>
</feature>
<gene>
    <name evidence="2" type="ORF">PRZ48_008880</name>
</gene>
<dbReference type="Proteomes" id="UP001305779">
    <property type="component" value="Unassembled WGS sequence"/>
</dbReference>
<evidence type="ECO:0000256" key="1">
    <source>
        <dbReference type="SAM" id="MobiDB-lite"/>
    </source>
</evidence>
<proteinExistence type="predicted"/>
<name>A0ABR0EHH4_ZASCE</name>
<reference evidence="2 3" key="1">
    <citation type="journal article" date="2023" name="G3 (Bethesda)">
        <title>A chromosome-level genome assembly of Zasmidium syzygii isolated from banana leaves.</title>
        <authorList>
            <person name="van Westerhoven A.C."/>
            <person name="Mehrabi R."/>
            <person name="Talebi R."/>
            <person name="Steentjes M.B.F."/>
            <person name="Corcolon B."/>
            <person name="Chong P.A."/>
            <person name="Kema G.H.J."/>
            <person name="Seidl M.F."/>
        </authorList>
    </citation>
    <scope>NUCLEOTIDE SEQUENCE [LARGE SCALE GENOMIC DNA]</scope>
    <source>
        <strain evidence="2 3">P124</strain>
    </source>
</reference>
<accession>A0ABR0EHH4</accession>
<keyword evidence="3" id="KW-1185">Reference proteome</keyword>
<protein>
    <submittedName>
        <fullName evidence="2">Uncharacterized protein</fullName>
    </submittedName>
</protein>
<comment type="caution">
    <text evidence="2">The sequence shown here is derived from an EMBL/GenBank/DDBJ whole genome shotgun (WGS) entry which is preliminary data.</text>
</comment>
<organism evidence="2 3">
    <name type="scientific">Zasmidium cellare</name>
    <name type="common">Wine cellar mold</name>
    <name type="synonym">Racodium cellare</name>
    <dbReference type="NCBI Taxonomy" id="395010"/>
    <lineage>
        <taxon>Eukaryota</taxon>
        <taxon>Fungi</taxon>
        <taxon>Dikarya</taxon>
        <taxon>Ascomycota</taxon>
        <taxon>Pezizomycotina</taxon>
        <taxon>Dothideomycetes</taxon>
        <taxon>Dothideomycetidae</taxon>
        <taxon>Mycosphaerellales</taxon>
        <taxon>Mycosphaerellaceae</taxon>
        <taxon>Zasmidium</taxon>
    </lineage>
</organism>
<evidence type="ECO:0000313" key="3">
    <source>
        <dbReference type="Proteomes" id="UP001305779"/>
    </source>
</evidence>
<evidence type="ECO:0000313" key="2">
    <source>
        <dbReference type="EMBL" id="KAK4500691.1"/>
    </source>
</evidence>
<dbReference type="EMBL" id="JAXOVC010000006">
    <property type="protein sequence ID" value="KAK4500691.1"/>
    <property type="molecule type" value="Genomic_DNA"/>
</dbReference>
<feature type="compositionally biased region" description="Basic and acidic residues" evidence="1">
    <location>
        <begin position="218"/>
        <end position="240"/>
    </location>
</feature>